<dbReference type="AlphaFoldDB" id="A0A6I0EQ59"/>
<evidence type="ECO:0000313" key="1">
    <source>
        <dbReference type="EMBL" id="KAB2951456.1"/>
    </source>
</evidence>
<name>A0A6I0EQ59_9FIRM</name>
<sequence length="73" mass="8660">MPHQSLTDKDLLYLTELLFFQLSSAKKCYHFAQECSDQQVRDLLDKAGQMHQRHYKLLLQQVQFTNMPSNMMP</sequence>
<dbReference type="OrthoDB" id="1799385at2"/>
<organism evidence="1 2">
    <name type="scientific">Heliorestis acidaminivorans</name>
    <dbReference type="NCBI Taxonomy" id="553427"/>
    <lineage>
        <taxon>Bacteria</taxon>
        <taxon>Bacillati</taxon>
        <taxon>Bacillota</taxon>
        <taxon>Clostridia</taxon>
        <taxon>Eubacteriales</taxon>
        <taxon>Heliobacteriaceae</taxon>
        <taxon>Heliorestis</taxon>
    </lineage>
</organism>
<comment type="caution">
    <text evidence="1">The sequence shown here is derived from an EMBL/GenBank/DDBJ whole genome shotgun (WGS) entry which is preliminary data.</text>
</comment>
<accession>A0A6I0EQ59</accession>
<evidence type="ECO:0008006" key="3">
    <source>
        <dbReference type="Google" id="ProtNLM"/>
    </source>
</evidence>
<dbReference type="EMBL" id="WBXO01000012">
    <property type="protein sequence ID" value="KAB2951456.1"/>
    <property type="molecule type" value="Genomic_DNA"/>
</dbReference>
<dbReference type="Proteomes" id="UP000468766">
    <property type="component" value="Unassembled WGS sequence"/>
</dbReference>
<gene>
    <name evidence="1" type="ORF">F9B85_12755</name>
</gene>
<keyword evidence="2" id="KW-1185">Reference proteome</keyword>
<evidence type="ECO:0000313" key="2">
    <source>
        <dbReference type="Proteomes" id="UP000468766"/>
    </source>
</evidence>
<reference evidence="1 2" key="1">
    <citation type="submission" date="2019-10" db="EMBL/GenBank/DDBJ databases">
        <title>Whole-genome sequence of the extremophile Heliorestis acidaminivorans DSM 24790.</title>
        <authorList>
            <person name="Kyndt J.A."/>
            <person name="Meyer T.E."/>
        </authorList>
    </citation>
    <scope>NUCLEOTIDE SEQUENCE [LARGE SCALE GENOMIC DNA]</scope>
    <source>
        <strain evidence="1 2">DSM 24790</strain>
    </source>
</reference>
<protein>
    <recommendedName>
        <fullName evidence="3">Spore coat protein</fullName>
    </recommendedName>
</protein>
<proteinExistence type="predicted"/>